<organism evidence="2 3">
    <name type="scientific">Exocentrus adspersus</name>
    <dbReference type="NCBI Taxonomy" id="1586481"/>
    <lineage>
        <taxon>Eukaryota</taxon>
        <taxon>Metazoa</taxon>
        <taxon>Ecdysozoa</taxon>
        <taxon>Arthropoda</taxon>
        <taxon>Hexapoda</taxon>
        <taxon>Insecta</taxon>
        <taxon>Pterygota</taxon>
        <taxon>Neoptera</taxon>
        <taxon>Endopterygota</taxon>
        <taxon>Coleoptera</taxon>
        <taxon>Polyphaga</taxon>
        <taxon>Cucujiformia</taxon>
        <taxon>Chrysomeloidea</taxon>
        <taxon>Cerambycidae</taxon>
        <taxon>Lamiinae</taxon>
        <taxon>Acanthocinini</taxon>
        <taxon>Exocentrus</taxon>
    </lineage>
</organism>
<accession>A0AAV8V8Y9</accession>
<evidence type="ECO:0000313" key="2">
    <source>
        <dbReference type="EMBL" id="KAJ8910690.1"/>
    </source>
</evidence>
<evidence type="ECO:0000313" key="3">
    <source>
        <dbReference type="Proteomes" id="UP001159042"/>
    </source>
</evidence>
<dbReference type="GO" id="GO:0004523">
    <property type="term" value="F:RNA-DNA hybrid ribonuclease activity"/>
    <property type="evidence" value="ECO:0007669"/>
    <property type="project" value="InterPro"/>
</dbReference>
<feature type="domain" description="RNase H type-1" evidence="1">
    <location>
        <begin position="1"/>
        <end position="81"/>
    </location>
</feature>
<protein>
    <recommendedName>
        <fullName evidence="1">RNase H type-1 domain-containing protein</fullName>
    </recommendedName>
</protein>
<dbReference type="InterPro" id="IPR002156">
    <property type="entry name" value="RNaseH_domain"/>
</dbReference>
<dbReference type="EMBL" id="JANEYG010000261">
    <property type="protein sequence ID" value="KAJ8910690.1"/>
    <property type="molecule type" value="Genomic_DNA"/>
</dbReference>
<comment type="caution">
    <text evidence="2">The sequence shown here is derived from an EMBL/GenBank/DDBJ whole genome shotgun (WGS) entry which is preliminary data.</text>
</comment>
<proteinExistence type="predicted"/>
<sequence>MNELKCFVNKEECTLNIYFNSQAALHALKSPRITSQMVLECLADSLAELGQRNKVRRVWVPGHSGVAGNEEADALARLLTGHGRLNKHLNTIGLSTDSRCRLCRASDEDSVHVLCYCPRVIVSRHKHFGAGYLAPEDIREIPVDKVLAFARSTDSELTICQGIKNGKCILPIEDNVWRSAATTPKLSENVLMN</sequence>
<dbReference type="GO" id="GO:0003676">
    <property type="term" value="F:nucleic acid binding"/>
    <property type="evidence" value="ECO:0007669"/>
    <property type="project" value="InterPro"/>
</dbReference>
<dbReference type="AlphaFoldDB" id="A0AAV8V8Y9"/>
<dbReference type="InterPro" id="IPR012337">
    <property type="entry name" value="RNaseH-like_sf"/>
</dbReference>
<dbReference type="PROSITE" id="PS50879">
    <property type="entry name" value="RNASE_H_1"/>
    <property type="match status" value="1"/>
</dbReference>
<dbReference type="InterPro" id="IPR036397">
    <property type="entry name" value="RNaseH_sf"/>
</dbReference>
<dbReference type="Gene3D" id="3.30.420.10">
    <property type="entry name" value="Ribonuclease H-like superfamily/Ribonuclease H"/>
    <property type="match status" value="1"/>
</dbReference>
<dbReference type="SUPFAM" id="SSF53098">
    <property type="entry name" value="Ribonuclease H-like"/>
    <property type="match status" value="1"/>
</dbReference>
<dbReference type="Pfam" id="PF00075">
    <property type="entry name" value="RNase_H"/>
    <property type="match status" value="1"/>
</dbReference>
<dbReference type="Proteomes" id="UP001159042">
    <property type="component" value="Unassembled WGS sequence"/>
</dbReference>
<evidence type="ECO:0000259" key="1">
    <source>
        <dbReference type="PROSITE" id="PS50879"/>
    </source>
</evidence>
<reference evidence="2 3" key="1">
    <citation type="journal article" date="2023" name="Insect Mol. Biol.">
        <title>Genome sequencing provides insights into the evolution of gene families encoding plant cell wall-degrading enzymes in longhorned beetles.</title>
        <authorList>
            <person name="Shin N.R."/>
            <person name="Okamura Y."/>
            <person name="Kirsch R."/>
            <person name="Pauchet Y."/>
        </authorList>
    </citation>
    <scope>NUCLEOTIDE SEQUENCE [LARGE SCALE GENOMIC DNA]</scope>
    <source>
        <strain evidence="2">EAD_L_NR</strain>
    </source>
</reference>
<gene>
    <name evidence="2" type="ORF">NQ315_015398</name>
</gene>
<keyword evidence="3" id="KW-1185">Reference proteome</keyword>
<name>A0AAV8V8Y9_9CUCU</name>